<keyword evidence="4" id="KW-0460">Magnesium</keyword>
<evidence type="ECO:0000256" key="1">
    <source>
        <dbReference type="ARBA" id="ARBA00001946"/>
    </source>
</evidence>
<dbReference type="GO" id="GO:0046872">
    <property type="term" value="F:metal ion binding"/>
    <property type="evidence" value="ECO:0007669"/>
    <property type="project" value="UniProtKB-KW"/>
</dbReference>
<dbReference type="NCBIfam" id="TIGR01509">
    <property type="entry name" value="HAD-SF-IA-v3"/>
    <property type="match status" value="1"/>
</dbReference>
<dbReference type="InterPro" id="IPR051400">
    <property type="entry name" value="HAD-like_hydrolase"/>
</dbReference>
<keyword evidence="3" id="KW-0378">Hydrolase</keyword>
<dbReference type="PRINTS" id="PR00413">
    <property type="entry name" value="HADHALOGNASE"/>
</dbReference>
<dbReference type="Gene3D" id="1.10.150.240">
    <property type="entry name" value="Putative phosphatase, domain 2"/>
    <property type="match status" value="1"/>
</dbReference>
<evidence type="ECO:0008006" key="7">
    <source>
        <dbReference type="Google" id="ProtNLM"/>
    </source>
</evidence>
<dbReference type="SFLD" id="SFLDS00003">
    <property type="entry name" value="Haloacid_Dehalogenase"/>
    <property type="match status" value="1"/>
</dbReference>
<evidence type="ECO:0000256" key="3">
    <source>
        <dbReference type="ARBA" id="ARBA00022801"/>
    </source>
</evidence>
<dbReference type="GO" id="GO:0016791">
    <property type="term" value="F:phosphatase activity"/>
    <property type="evidence" value="ECO:0007669"/>
    <property type="project" value="TreeGrafter"/>
</dbReference>
<evidence type="ECO:0000256" key="2">
    <source>
        <dbReference type="ARBA" id="ARBA00022723"/>
    </source>
</evidence>
<sequence>MIKAVFFDLGHTLTKEVNVQEKVEALLKPYNLSWKRFYPFWKNFYYLRSIGKILNDKEMFSLLERVLERKNIPFQKIRDIIIFESHIILDENIKIIKEIKKEYKVGLITNFVYEWIKKVFKVEGIDDLFDIVIVSSKVGARKPTAEIFYTALKSFLIKPSEAVFVSDNLCGDLIYAKGCGIKTIWLDKGIKNKWKKKEREIAKLFQPDATIKNLTEITSIIKKM</sequence>
<keyword evidence="2" id="KW-0479">Metal-binding</keyword>
<dbReference type="AlphaFoldDB" id="A0A2M7D9H0"/>
<dbReference type="InterPro" id="IPR036412">
    <property type="entry name" value="HAD-like_sf"/>
</dbReference>
<dbReference type="Proteomes" id="UP000230864">
    <property type="component" value="Unassembled WGS sequence"/>
</dbReference>
<name>A0A2M7D9H0_9BACT</name>
<organism evidence="5 6">
    <name type="scientific">Candidatus Nealsonbacteria bacterium CG02_land_8_20_14_3_00_37_10</name>
    <dbReference type="NCBI Taxonomy" id="1974699"/>
    <lineage>
        <taxon>Bacteria</taxon>
        <taxon>Candidatus Nealsoniibacteriota</taxon>
    </lineage>
</organism>
<dbReference type="NCBIfam" id="TIGR01549">
    <property type="entry name" value="HAD-SF-IA-v1"/>
    <property type="match status" value="1"/>
</dbReference>
<dbReference type="EMBL" id="PETZ01000032">
    <property type="protein sequence ID" value="PIV45091.1"/>
    <property type="molecule type" value="Genomic_DNA"/>
</dbReference>
<evidence type="ECO:0000313" key="6">
    <source>
        <dbReference type="Proteomes" id="UP000230864"/>
    </source>
</evidence>
<evidence type="ECO:0000313" key="5">
    <source>
        <dbReference type="EMBL" id="PIV45091.1"/>
    </source>
</evidence>
<dbReference type="PANTHER" id="PTHR46470">
    <property type="entry name" value="N-ACYLNEURAMINATE-9-PHOSPHATASE"/>
    <property type="match status" value="1"/>
</dbReference>
<dbReference type="PANTHER" id="PTHR46470:SF2">
    <property type="entry name" value="GLYCERALDEHYDE 3-PHOSPHATE PHOSPHATASE"/>
    <property type="match status" value="1"/>
</dbReference>
<gene>
    <name evidence="5" type="ORF">COS25_01750</name>
</gene>
<proteinExistence type="predicted"/>
<reference evidence="6" key="1">
    <citation type="submission" date="2017-09" db="EMBL/GenBank/DDBJ databases">
        <title>Depth-based differentiation of microbial function through sediment-hosted aquifers and enrichment of novel symbionts in the deep terrestrial subsurface.</title>
        <authorList>
            <person name="Probst A.J."/>
            <person name="Ladd B."/>
            <person name="Jarett J.K."/>
            <person name="Geller-Mcgrath D.E."/>
            <person name="Sieber C.M.K."/>
            <person name="Emerson J.B."/>
            <person name="Anantharaman K."/>
            <person name="Thomas B.C."/>
            <person name="Malmstrom R."/>
            <person name="Stieglmeier M."/>
            <person name="Klingl A."/>
            <person name="Woyke T."/>
            <person name="Ryan C.M."/>
            <person name="Banfield J.F."/>
        </authorList>
    </citation>
    <scope>NUCLEOTIDE SEQUENCE [LARGE SCALE GENOMIC DNA]</scope>
</reference>
<protein>
    <recommendedName>
        <fullName evidence="7">HAD family hydrolase</fullName>
    </recommendedName>
</protein>
<dbReference type="Pfam" id="PF00702">
    <property type="entry name" value="Hydrolase"/>
    <property type="match status" value="1"/>
</dbReference>
<dbReference type="SFLD" id="SFLDG01129">
    <property type="entry name" value="C1.5:_HAD__Beta-PGM__Phosphata"/>
    <property type="match status" value="1"/>
</dbReference>
<dbReference type="GO" id="GO:0044281">
    <property type="term" value="P:small molecule metabolic process"/>
    <property type="evidence" value="ECO:0007669"/>
    <property type="project" value="UniProtKB-ARBA"/>
</dbReference>
<dbReference type="InterPro" id="IPR023214">
    <property type="entry name" value="HAD_sf"/>
</dbReference>
<dbReference type="SUPFAM" id="SSF56784">
    <property type="entry name" value="HAD-like"/>
    <property type="match status" value="1"/>
</dbReference>
<accession>A0A2M7D9H0</accession>
<evidence type="ECO:0000256" key="4">
    <source>
        <dbReference type="ARBA" id="ARBA00022842"/>
    </source>
</evidence>
<dbReference type="InterPro" id="IPR023198">
    <property type="entry name" value="PGP-like_dom2"/>
</dbReference>
<dbReference type="Gene3D" id="3.40.50.1000">
    <property type="entry name" value="HAD superfamily/HAD-like"/>
    <property type="match status" value="1"/>
</dbReference>
<comment type="cofactor">
    <cofactor evidence="1">
        <name>Mg(2+)</name>
        <dbReference type="ChEBI" id="CHEBI:18420"/>
    </cofactor>
</comment>
<comment type="caution">
    <text evidence="5">The sequence shown here is derived from an EMBL/GenBank/DDBJ whole genome shotgun (WGS) entry which is preliminary data.</text>
</comment>
<dbReference type="InterPro" id="IPR006439">
    <property type="entry name" value="HAD-SF_hydro_IA"/>
</dbReference>